<feature type="compositionally biased region" description="Low complexity" evidence="7">
    <location>
        <begin position="7"/>
        <end position="20"/>
    </location>
</feature>
<keyword evidence="4 8" id="KW-0812">Transmembrane</keyword>
<feature type="region of interest" description="Disordered" evidence="7">
    <location>
        <begin position="1"/>
        <end position="29"/>
    </location>
</feature>
<feature type="transmembrane region" description="Helical" evidence="8">
    <location>
        <begin position="260"/>
        <end position="285"/>
    </location>
</feature>
<dbReference type="PANTHER" id="PTHR31326:SF1">
    <property type="entry name" value="PROTEIN CLT2, CHLOROPLASTIC"/>
    <property type="match status" value="1"/>
</dbReference>
<evidence type="ECO:0000313" key="9">
    <source>
        <dbReference type="EMBL" id="KAF4659598.1"/>
    </source>
</evidence>
<evidence type="ECO:0000256" key="5">
    <source>
        <dbReference type="ARBA" id="ARBA00022989"/>
    </source>
</evidence>
<dbReference type="EMBL" id="JABANN010000266">
    <property type="protein sequence ID" value="KAF4664200.1"/>
    <property type="molecule type" value="Genomic_DNA"/>
</dbReference>
<dbReference type="EMBL" id="JABAHT010000262">
    <property type="protein sequence ID" value="KAF4659598.1"/>
    <property type="molecule type" value="Genomic_DNA"/>
</dbReference>
<feature type="region of interest" description="Disordered" evidence="7">
    <location>
        <begin position="456"/>
        <end position="480"/>
    </location>
</feature>
<gene>
    <name evidence="10" type="ORF">FOL46_004356</name>
    <name evidence="9" type="ORF">FOZ61_004633</name>
</gene>
<organism evidence="9 11">
    <name type="scientific">Perkinsus olseni</name>
    <name type="common">Perkinsus atlanticus</name>
    <dbReference type="NCBI Taxonomy" id="32597"/>
    <lineage>
        <taxon>Eukaryota</taxon>
        <taxon>Sar</taxon>
        <taxon>Alveolata</taxon>
        <taxon>Perkinsozoa</taxon>
        <taxon>Perkinsea</taxon>
        <taxon>Perkinsida</taxon>
        <taxon>Perkinsidae</taxon>
        <taxon>Perkinsus</taxon>
    </lineage>
</organism>
<feature type="transmembrane region" description="Helical" evidence="8">
    <location>
        <begin position="220"/>
        <end position="239"/>
    </location>
</feature>
<proteinExistence type="inferred from homology"/>
<evidence type="ECO:0000256" key="3">
    <source>
        <dbReference type="ARBA" id="ARBA00022448"/>
    </source>
</evidence>
<evidence type="ECO:0000313" key="10">
    <source>
        <dbReference type="EMBL" id="KAF4664200.1"/>
    </source>
</evidence>
<dbReference type="PANTHER" id="PTHR31326">
    <property type="entry name" value="PROTEIN CLT2, CHLOROPLASTIC"/>
    <property type="match status" value="1"/>
</dbReference>
<name>A0A7J6LK05_PEROL</name>
<evidence type="ECO:0000256" key="2">
    <source>
        <dbReference type="ARBA" id="ARBA00006690"/>
    </source>
</evidence>
<feature type="transmembrane region" description="Helical" evidence="8">
    <location>
        <begin position="194"/>
        <end position="214"/>
    </location>
</feature>
<dbReference type="Proteomes" id="UP000572268">
    <property type="component" value="Unassembled WGS sequence"/>
</dbReference>
<protein>
    <submittedName>
        <fullName evidence="9">Uncharacterized protein</fullName>
    </submittedName>
</protein>
<evidence type="ECO:0000313" key="12">
    <source>
        <dbReference type="Proteomes" id="UP000572268"/>
    </source>
</evidence>
<feature type="transmembrane region" description="Helical" evidence="8">
    <location>
        <begin position="70"/>
        <end position="96"/>
    </location>
</feature>
<feature type="transmembrane region" description="Helical" evidence="8">
    <location>
        <begin position="339"/>
        <end position="362"/>
    </location>
</feature>
<dbReference type="AlphaFoldDB" id="A0A7J6LK05"/>
<evidence type="ECO:0000256" key="6">
    <source>
        <dbReference type="ARBA" id="ARBA00023136"/>
    </source>
</evidence>
<evidence type="ECO:0000313" key="11">
    <source>
        <dbReference type="Proteomes" id="UP000570595"/>
    </source>
</evidence>
<comment type="caution">
    <text evidence="9">The sequence shown here is derived from an EMBL/GenBank/DDBJ whole genome shotgun (WGS) entry which is preliminary data.</text>
</comment>
<dbReference type="Pfam" id="PF08627">
    <property type="entry name" value="CRT-like"/>
    <property type="match status" value="1"/>
</dbReference>
<keyword evidence="6 8" id="KW-0472">Membrane</keyword>
<feature type="transmembrane region" description="Helical" evidence="8">
    <location>
        <begin position="305"/>
        <end position="332"/>
    </location>
</feature>
<feature type="compositionally biased region" description="Basic and acidic residues" evidence="7">
    <location>
        <begin position="470"/>
        <end position="480"/>
    </location>
</feature>
<dbReference type="InterPro" id="IPR013936">
    <property type="entry name" value="CRT-like"/>
</dbReference>
<reference evidence="11 12" key="1">
    <citation type="submission" date="2020-04" db="EMBL/GenBank/DDBJ databases">
        <title>Perkinsus olseni comparative genomics.</title>
        <authorList>
            <person name="Bogema D.R."/>
        </authorList>
    </citation>
    <scope>NUCLEOTIDE SEQUENCE [LARGE SCALE GENOMIC DNA]</scope>
    <source>
        <strain evidence="9">ATCC PRA-179</strain>
        <strain evidence="10">ATCC PRA-31</strain>
    </source>
</reference>
<feature type="transmembrane region" description="Helical" evidence="8">
    <location>
        <begin position="160"/>
        <end position="187"/>
    </location>
</feature>
<comment type="similarity">
    <text evidence="2">Belongs to the CRT-like transporter family.</text>
</comment>
<evidence type="ECO:0000256" key="7">
    <source>
        <dbReference type="SAM" id="MobiDB-lite"/>
    </source>
</evidence>
<accession>A0A7J6LK05</accession>
<dbReference type="GO" id="GO:0016020">
    <property type="term" value="C:membrane"/>
    <property type="evidence" value="ECO:0007669"/>
    <property type="project" value="UniProtKB-SubCell"/>
</dbReference>
<evidence type="ECO:0000256" key="8">
    <source>
        <dbReference type="SAM" id="Phobius"/>
    </source>
</evidence>
<feature type="compositionally biased region" description="Polar residues" evidence="7">
    <location>
        <begin position="456"/>
        <end position="465"/>
    </location>
</feature>
<sequence>MSFSEVTSEPATSSSSSAEKAPTEKPHTSWGDRFTWHKLLIPTLIVILVVTGTLNTIAGKIRSQPLGDASGYVTSIISQFVYFTTYWCILILLWVVSKLTHKDIMTKEEFLWVWTPRKDVDKSKKGFRRWWARLPGVKYTFFSSIADVLGDNLMFLTQPFLSIILFNLLQQGMVPFTLMWSCILLGARYISEELLGVALVVAMTIASAVLSSASGGSSSIGMSILCLLSTLFQALGQVIREAMFHDYSEYAEEHGYKNKNLNVFAVSSSNHTFGIIWVFPISILVELSRTSENVLDVMAGGFQTLLHAQGAMPAFVVFMIINVCFNITIYLLVCYGSSLLTFVSLKLTVPLSAFMSLISWPLIGADTITWFEWVCLVVILAGVIIFRHGNGVRDKLEAENERLDETHDETIPKAIICFWPIFRHRKPAKDNADPNRGVAINTSFCWPRFLFRKGSASTSDVTSETTDIESGEKTMEAPSK</sequence>
<dbReference type="OrthoDB" id="416555at2759"/>
<evidence type="ECO:0000256" key="1">
    <source>
        <dbReference type="ARBA" id="ARBA00004141"/>
    </source>
</evidence>
<keyword evidence="3" id="KW-0813">Transport</keyword>
<feature type="transmembrane region" description="Helical" evidence="8">
    <location>
        <begin position="368"/>
        <end position="386"/>
    </location>
</feature>
<comment type="subcellular location">
    <subcellularLocation>
        <location evidence="1">Membrane</location>
        <topology evidence="1">Multi-pass membrane protein</topology>
    </subcellularLocation>
</comment>
<feature type="transmembrane region" description="Helical" evidence="8">
    <location>
        <begin position="39"/>
        <end position="58"/>
    </location>
</feature>
<keyword evidence="5 8" id="KW-1133">Transmembrane helix</keyword>
<evidence type="ECO:0000256" key="4">
    <source>
        <dbReference type="ARBA" id="ARBA00022692"/>
    </source>
</evidence>
<dbReference type="Proteomes" id="UP000570595">
    <property type="component" value="Unassembled WGS sequence"/>
</dbReference>